<name>A0ABQ2WTU2_9ACTN</name>
<evidence type="ECO:0000313" key="2">
    <source>
        <dbReference type="Proteomes" id="UP000617743"/>
    </source>
</evidence>
<accession>A0ABQ2WTU2</accession>
<keyword evidence="2" id="KW-1185">Reference proteome</keyword>
<dbReference type="Proteomes" id="UP000617743">
    <property type="component" value="Unassembled WGS sequence"/>
</dbReference>
<evidence type="ECO:0000313" key="1">
    <source>
        <dbReference type="EMBL" id="GGW77671.1"/>
    </source>
</evidence>
<comment type="caution">
    <text evidence="1">The sequence shown here is derived from an EMBL/GenBank/DDBJ whole genome shotgun (WGS) entry which is preliminary data.</text>
</comment>
<organism evidence="1 2">
    <name type="scientific">Streptomyces lomondensis</name>
    <dbReference type="NCBI Taxonomy" id="68229"/>
    <lineage>
        <taxon>Bacteria</taxon>
        <taxon>Bacillati</taxon>
        <taxon>Actinomycetota</taxon>
        <taxon>Actinomycetes</taxon>
        <taxon>Kitasatosporales</taxon>
        <taxon>Streptomycetaceae</taxon>
        <taxon>Streptomyces</taxon>
    </lineage>
</organism>
<protein>
    <submittedName>
        <fullName evidence="1">Uncharacterized protein</fullName>
    </submittedName>
</protein>
<dbReference type="EMBL" id="BMWC01000001">
    <property type="protein sequence ID" value="GGW77671.1"/>
    <property type="molecule type" value="Genomic_DNA"/>
</dbReference>
<sequence>MRAGHRLRDLPAEDAADALRKALADLGLPENVWDGIRPMVTQRGTPYVHLGMVRADVAEKMAEAMRTPAEAVVMSCGRTHLCCHRFGWQSRA</sequence>
<reference evidence="2" key="1">
    <citation type="journal article" date="2019" name="Int. J. Syst. Evol. Microbiol.">
        <title>The Global Catalogue of Microorganisms (GCM) 10K type strain sequencing project: providing services to taxonomists for standard genome sequencing and annotation.</title>
        <authorList>
            <consortium name="The Broad Institute Genomics Platform"/>
            <consortium name="The Broad Institute Genome Sequencing Center for Infectious Disease"/>
            <person name="Wu L."/>
            <person name="Ma J."/>
        </authorList>
    </citation>
    <scope>NUCLEOTIDE SEQUENCE [LARGE SCALE GENOMIC DNA]</scope>
    <source>
        <strain evidence="2">JCM 4866</strain>
    </source>
</reference>
<proteinExistence type="predicted"/>
<gene>
    <name evidence="1" type="ORF">GCM10010383_01220</name>
</gene>